<dbReference type="EMBL" id="UINC01053297">
    <property type="protein sequence ID" value="SVB69643.1"/>
    <property type="molecule type" value="Genomic_DNA"/>
</dbReference>
<protein>
    <submittedName>
        <fullName evidence="2">Uncharacterized protein</fullName>
    </submittedName>
</protein>
<proteinExistence type="predicted"/>
<evidence type="ECO:0000313" key="2">
    <source>
        <dbReference type="EMBL" id="SVB69643.1"/>
    </source>
</evidence>
<sequence>TLKDLRSHRQGRESPGAGYPRVIQRAGQRAAESLPGRHSRGQPGCRVVL</sequence>
<name>A0A382G4Z8_9ZZZZ</name>
<feature type="non-terminal residue" evidence="2">
    <location>
        <position position="1"/>
    </location>
</feature>
<feature type="non-terminal residue" evidence="2">
    <location>
        <position position="49"/>
    </location>
</feature>
<gene>
    <name evidence="2" type="ORF">METZ01_LOCUS222497</name>
</gene>
<accession>A0A382G4Z8</accession>
<feature type="compositionally biased region" description="Basic and acidic residues" evidence="1">
    <location>
        <begin position="1"/>
        <end position="12"/>
    </location>
</feature>
<reference evidence="2" key="1">
    <citation type="submission" date="2018-05" db="EMBL/GenBank/DDBJ databases">
        <authorList>
            <person name="Lanie J.A."/>
            <person name="Ng W.-L."/>
            <person name="Kazmierczak K.M."/>
            <person name="Andrzejewski T.M."/>
            <person name="Davidsen T.M."/>
            <person name="Wayne K.J."/>
            <person name="Tettelin H."/>
            <person name="Glass J.I."/>
            <person name="Rusch D."/>
            <person name="Podicherti R."/>
            <person name="Tsui H.-C.T."/>
            <person name="Winkler M.E."/>
        </authorList>
    </citation>
    <scope>NUCLEOTIDE SEQUENCE</scope>
</reference>
<organism evidence="2">
    <name type="scientific">marine metagenome</name>
    <dbReference type="NCBI Taxonomy" id="408172"/>
    <lineage>
        <taxon>unclassified sequences</taxon>
        <taxon>metagenomes</taxon>
        <taxon>ecological metagenomes</taxon>
    </lineage>
</organism>
<evidence type="ECO:0000256" key="1">
    <source>
        <dbReference type="SAM" id="MobiDB-lite"/>
    </source>
</evidence>
<feature type="region of interest" description="Disordered" evidence="1">
    <location>
        <begin position="1"/>
        <end position="49"/>
    </location>
</feature>
<dbReference type="AlphaFoldDB" id="A0A382G4Z8"/>